<dbReference type="SMART" id="SM00198">
    <property type="entry name" value="SCP"/>
    <property type="match status" value="1"/>
</dbReference>
<dbReference type="PRINTS" id="PR00837">
    <property type="entry name" value="V5TPXLIKE"/>
</dbReference>
<evidence type="ECO:0000259" key="2">
    <source>
        <dbReference type="SMART" id="SM00198"/>
    </source>
</evidence>
<dbReference type="Gene3D" id="3.40.33.10">
    <property type="entry name" value="CAP"/>
    <property type="match status" value="1"/>
</dbReference>
<dbReference type="InterPro" id="IPR018244">
    <property type="entry name" value="Allrgn_V5/Tpx1_CS"/>
</dbReference>
<feature type="signal peptide" evidence="1">
    <location>
        <begin position="1"/>
        <end position="19"/>
    </location>
</feature>
<dbReference type="PANTHER" id="PTHR10334">
    <property type="entry name" value="CYSTEINE-RICH SECRETORY PROTEIN-RELATED"/>
    <property type="match status" value="1"/>
</dbReference>
<organism evidence="3 4">
    <name type="scientific">Orbilia brochopaga</name>
    <dbReference type="NCBI Taxonomy" id="3140254"/>
    <lineage>
        <taxon>Eukaryota</taxon>
        <taxon>Fungi</taxon>
        <taxon>Dikarya</taxon>
        <taxon>Ascomycota</taxon>
        <taxon>Pezizomycotina</taxon>
        <taxon>Orbiliomycetes</taxon>
        <taxon>Orbiliales</taxon>
        <taxon>Orbiliaceae</taxon>
        <taxon>Orbilia</taxon>
    </lineage>
</organism>
<dbReference type="InterPro" id="IPR035940">
    <property type="entry name" value="CAP_sf"/>
</dbReference>
<dbReference type="SUPFAM" id="SSF55797">
    <property type="entry name" value="PR-1-like"/>
    <property type="match status" value="1"/>
</dbReference>
<name>A0AAV9UNL6_9PEZI</name>
<dbReference type="Pfam" id="PF00188">
    <property type="entry name" value="CAP"/>
    <property type="match status" value="1"/>
</dbReference>
<dbReference type="EMBL" id="JAVHNQ010000006">
    <property type="protein sequence ID" value="KAK6343780.1"/>
    <property type="molecule type" value="Genomic_DNA"/>
</dbReference>
<accession>A0AAV9UNL6</accession>
<evidence type="ECO:0000313" key="4">
    <source>
        <dbReference type="Proteomes" id="UP001375240"/>
    </source>
</evidence>
<keyword evidence="4" id="KW-1185">Reference proteome</keyword>
<proteinExistence type="predicted"/>
<dbReference type="InterPro" id="IPR001283">
    <property type="entry name" value="CRISP-related"/>
</dbReference>
<sequence length="218" mass="23539">MKFSLVTLVALFSSAVVHALPASNSNGGIAVLLEAEAHSKRDVFDAAPAPNAKLERRAVRVNTGPTLQKQMLDYHNAYRAHHATPPVTWSPTLAAFAAQQAGQCRFSHTLNNPYGENVGGTTYSNAAYLIYLMYIEINSYNYNNPGFSKATGHFTQLVWASTTQIGCAWATGCPGNLPNILFCEYSPRGNVLPAANFAANVKYPVSRPKLPPVPPMNG</sequence>
<reference evidence="3 4" key="1">
    <citation type="submission" date="2019-10" db="EMBL/GenBank/DDBJ databases">
        <authorList>
            <person name="Palmer J.M."/>
        </authorList>
    </citation>
    <scope>NUCLEOTIDE SEQUENCE [LARGE SCALE GENOMIC DNA]</scope>
    <source>
        <strain evidence="3 4">TWF696</strain>
    </source>
</reference>
<dbReference type="AlphaFoldDB" id="A0AAV9UNL6"/>
<keyword evidence="1" id="KW-0732">Signal</keyword>
<comment type="caution">
    <text evidence="3">The sequence shown here is derived from an EMBL/GenBank/DDBJ whole genome shotgun (WGS) entry which is preliminary data.</text>
</comment>
<dbReference type="Proteomes" id="UP001375240">
    <property type="component" value="Unassembled WGS sequence"/>
</dbReference>
<feature type="domain" description="SCP" evidence="2">
    <location>
        <begin position="66"/>
        <end position="193"/>
    </location>
</feature>
<evidence type="ECO:0000313" key="3">
    <source>
        <dbReference type="EMBL" id="KAK6343780.1"/>
    </source>
</evidence>
<protein>
    <recommendedName>
        <fullName evidence="2">SCP domain-containing protein</fullName>
    </recommendedName>
</protein>
<dbReference type="PROSITE" id="PS01009">
    <property type="entry name" value="CRISP_1"/>
    <property type="match status" value="1"/>
</dbReference>
<feature type="chain" id="PRO_5043799205" description="SCP domain-containing protein" evidence="1">
    <location>
        <begin position="20"/>
        <end position="218"/>
    </location>
</feature>
<evidence type="ECO:0000256" key="1">
    <source>
        <dbReference type="SAM" id="SignalP"/>
    </source>
</evidence>
<dbReference type="InterPro" id="IPR014044">
    <property type="entry name" value="CAP_dom"/>
</dbReference>
<dbReference type="GO" id="GO:0005576">
    <property type="term" value="C:extracellular region"/>
    <property type="evidence" value="ECO:0007669"/>
    <property type="project" value="InterPro"/>
</dbReference>
<gene>
    <name evidence="3" type="ORF">TWF696_007442</name>
</gene>